<protein>
    <submittedName>
        <fullName evidence="2">TIGR02444 family protein</fullName>
    </submittedName>
</protein>
<feature type="compositionally biased region" description="Polar residues" evidence="1">
    <location>
        <begin position="1"/>
        <end position="18"/>
    </location>
</feature>
<sequence length="224" mass="25509">MPTFWPSCSTRSAPSNSRRVPRCRASWRNAIMPGSRARRMGAHSTSHPPPVWSAMPVDDLSDSLWAYALDRYARPGVEAECLRLQDDHGWDVCELLWVAWLSERHLRPDPAADQALAAARRWQQEMTVPLRSRRRALKAEVSRHHRLEPLRQTLKQAELQAEREMLARLAALPALDATTAAALEQALDSCRMLREVPSEDYPPLRRLLARWIIDAPDAEPKPTC</sequence>
<dbReference type="Proteomes" id="UP000466024">
    <property type="component" value="Unassembled WGS sequence"/>
</dbReference>
<dbReference type="NCBIfam" id="TIGR02444">
    <property type="entry name" value="TIGR02444 family protein"/>
    <property type="match status" value="1"/>
</dbReference>
<keyword evidence="3" id="KW-1185">Reference proteome</keyword>
<accession>A0A640WAL3</accession>
<evidence type="ECO:0000313" key="3">
    <source>
        <dbReference type="Proteomes" id="UP000466024"/>
    </source>
</evidence>
<feature type="region of interest" description="Disordered" evidence="1">
    <location>
        <begin position="1"/>
        <end position="21"/>
    </location>
</feature>
<organism evidence="2 3">
    <name type="scientific">Salinicola corii</name>
    <dbReference type="NCBI Taxonomy" id="2606937"/>
    <lineage>
        <taxon>Bacteria</taxon>
        <taxon>Pseudomonadati</taxon>
        <taxon>Pseudomonadota</taxon>
        <taxon>Gammaproteobacteria</taxon>
        <taxon>Oceanospirillales</taxon>
        <taxon>Halomonadaceae</taxon>
        <taxon>Salinicola</taxon>
    </lineage>
</organism>
<proteinExistence type="predicted"/>
<gene>
    <name evidence="2" type="ORF">F0A16_14365</name>
</gene>
<dbReference type="AlphaFoldDB" id="A0A640WAL3"/>
<dbReference type="InterPro" id="IPR012659">
    <property type="entry name" value="CHP02444"/>
</dbReference>
<comment type="caution">
    <text evidence="2">The sequence shown here is derived from an EMBL/GenBank/DDBJ whole genome shotgun (WGS) entry which is preliminary data.</text>
</comment>
<evidence type="ECO:0000313" key="2">
    <source>
        <dbReference type="EMBL" id="KAA0017183.1"/>
    </source>
</evidence>
<reference evidence="2 3" key="1">
    <citation type="submission" date="2019-08" db="EMBL/GenBank/DDBJ databases">
        <title>Bioinformatics analysis of the strain L3 and L5.</title>
        <authorList>
            <person name="Li X."/>
        </authorList>
    </citation>
    <scope>NUCLEOTIDE SEQUENCE [LARGE SCALE GENOMIC DNA]</scope>
    <source>
        <strain evidence="2 3">L3</strain>
    </source>
</reference>
<dbReference type="Pfam" id="PF09523">
    <property type="entry name" value="DUF2390"/>
    <property type="match status" value="1"/>
</dbReference>
<evidence type="ECO:0000256" key="1">
    <source>
        <dbReference type="SAM" id="MobiDB-lite"/>
    </source>
</evidence>
<name>A0A640WAL3_9GAMM</name>
<dbReference type="EMBL" id="VTPX01000008">
    <property type="protein sequence ID" value="KAA0017183.1"/>
    <property type="molecule type" value="Genomic_DNA"/>
</dbReference>